<accession>A0AAD6GIL4</accession>
<dbReference type="EMBL" id="JAQIZZ010000003">
    <property type="protein sequence ID" value="KAJ5546538.1"/>
    <property type="molecule type" value="Genomic_DNA"/>
</dbReference>
<dbReference type="AlphaFoldDB" id="A0AAD6GIL4"/>
<evidence type="ECO:0000313" key="4">
    <source>
        <dbReference type="Proteomes" id="UP001220324"/>
    </source>
</evidence>
<dbReference type="InterPro" id="IPR000073">
    <property type="entry name" value="AB_hydrolase_1"/>
</dbReference>
<feature type="region of interest" description="Disordered" evidence="1">
    <location>
        <begin position="279"/>
        <end position="304"/>
    </location>
</feature>
<evidence type="ECO:0000259" key="2">
    <source>
        <dbReference type="Pfam" id="PF12697"/>
    </source>
</evidence>
<gene>
    <name evidence="3" type="ORF">N7494_004123</name>
</gene>
<organism evidence="3 4">
    <name type="scientific">Penicillium frequentans</name>
    <dbReference type="NCBI Taxonomy" id="3151616"/>
    <lineage>
        <taxon>Eukaryota</taxon>
        <taxon>Fungi</taxon>
        <taxon>Dikarya</taxon>
        <taxon>Ascomycota</taxon>
        <taxon>Pezizomycotina</taxon>
        <taxon>Eurotiomycetes</taxon>
        <taxon>Eurotiomycetidae</taxon>
        <taxon>Eurotiales</taxon>
        <taxon>Aspergillaceae</taxon>
        <taxon>Penicillium</taxon>
    </lineage>
</organism>
<sequence>MEPESVYTPPDRSSTGSSMASMLSMAGPGPQDATRRRLLLIYIHGFNGSESTFSDMPVHVHSALAALLSESHVVYTRIYPRFKTRGEYQLAVKRFSGWLEPHESHDLDVILLGHSMGGIIAADVALLQKDKTAKAKHRILGIISYDTPYLGLHPHVVSTGIGSLFGKDGGVPEEQVSAYAAEFEPILNDPTFNPPDPPPNYDPKWQNGSERSFVSSVKNYVQKKRAERECAPSHLKRLTAPLKFAGGVNNYAALRRRYQLMQEWDKDEDNPERVRFTNYYTSSTPRQKVKDDKSKKNRLSVSPSIASTNTVNQIGDQALSQTSSVTTSCSGDSSDPSKAAKSRRFCLLPSSHWKYHNNRNWFPVELEDMTELEAHMSMFLPNRPGYDNLVGETVALVEQWIQHDLTQRLLKEQAEAT</sequence>
<reference evidence="3 4" key="1">
    <citation type="journal article" date="2023" name="IMA Fungus">
        <title>Comparative genomic study of the Penicillium genus elucidates a diverse pangenome and 15 lateral gene transfer events.</title>
        <authorList>
            <person name="Petersen C."/>
            <person name="Sorensen T."/>
            <person name="Nielsen M.R."/>
            <person name="Sondergaard T.E."/>
            <person name="Sorensen J.L."/>
            <person name="Fitzpatrick D.A."/>
            <person name="Frisvad J.C."/>
            <person name="Nielsen K.L."/>
        </authorList>
    </citation>
    <scope>NUCLEOTIDE SEQUENCE [LARGE SCALE GENOMIC DNA]</scope>
    <source>
        <strain evidence="3 4">IBT 35679</strain>
    </source>
</reference>
<keyword evidence="4" id="KW-1185">Reference proteome</keyword>
<dbReference type="Gene3D" id="3.40.50.1820">
    <property type="entry name" value="alpha/beta hydrolase"/>
    <property type="match status" value="1"/>
</dbReference>
<dbReference type="SUPFAM" id="SSF53474">
    <property type="entry name" value="alpha/beta-Hydrolases"/>
    <property type="match status" value="1"/>
</dbReference>
<dbReference type="GO" id="GO:0072330">
    <property type="term" value="P:monocarboxylic acid biosynthetic process"/>
    <property type="evidence" value="ECO:0007669"/>
    <property type="project" value="UniProtKB-ARBA"/>
</dbReference>
<dbReference type="InterPro" id="IPR029058">
    <property type="entry name" value="AB_hydrolase_fold"/>
</dbReference>
<dbReference type="PANTHER" id="PTHR47842">
    <property type="entry name" value="EXPRESSED PROTEIN"/>
    <property type="match status" value="1"/>
</dbReference>
<evidence type="ECO:0000256" key="1">
    <source>
        <dbReference type="SAM" id="MobiDB-lite"/>
    </source>
</evidence>
<dbReference type="Proteomes" id="UP001220324">
    <property type="component" value="Unassembled WGS sequence"/>
</dbReference>
<dbReference type="Pfam" id="PF12697">
    <property type="entry name" value="Abhydrolase_6"/>
    <property type="match status" value="1"/>
</dbReference>
<dbReference type="GO" id="GO:0017000">
    <property type="term" value="P:antibiotic biosynthetic process"/>
    <property type="evidence" value="ECO:0007669"/>
    <property type="project" value="UniProtKB-ARBA"/>
</dbReference>
<feature type="domain" description="AB hydrolase-1" evidence="2">
    <location>
        <begin position="41"/>
        <end position="272"/>
    </location>
</feature>
<proteinExistence type="predicted"/>
<evidence type="ECO:0000313" key="3">
    <source>
        <dbReference type="EMBL" id="KAJ5546538.1"/>
    </source>
</evidence>
<feature type="compositionally biased region" description="Low complexity" evidence="1">
    <location>
        <begin position="13"/>
        <end position="27"/>
    </location>
</feature>
<protein>
    <recommendedName>
        <fullName evidence="2">AB hydrolase-1 domain-containing protein</fullName>
    </recommendedName>
</protein>
<comment type="caution">
    <text evidence="3">The sequence shown here is derived from an EMBL/GenBank/DDBJ whole genome shotgun (WGS) entry which is preliminary data.</text>
</comment>
<dbReference type="PANTHER" id="PTHR47842:SF3">
    <property type="entry name" value="DUF676 DOMAIN-CONTAINING PROTEIN"/>
    <property type="match status" value="1"/>
</dbReference>
<name>A0AAD6GIL4_9EURO</name>
<feature type="region of interest" description="Disordered" evidence="1">
    <location>
        <begin position="1"/>
        <end position="30"/>
    </location>
</feature>